<dbReference type="EC" id="5.3.1.9" evidence="7"/>
<dbReference type="GO" id="GO:0048029">
    <property type="term" value="F:monosaccharide binding"/>
    <property type="evidence" value="ECO:0007669"/>
    <property type="project" value="TreeGrafter"/>
</dbReference>
<name>A0A0B9AG49_9SPHN</name>
<keyword evidence="5 7" id="KW-0413">Isomerase</keyword>
<dbReference type="EMBL" id="JRVC01000004">
    <property type="protein sequence ID" value="KHS48318.1"/>
    <property type="molecule type" value="Genomic_DNA"/>
</dbReference>
<protein>
    <recommendedName>
        <fullName evidence="7">Glucose-6-phosphate isomerase</fullName>
        <shortName evidence="7">GPI</shortName>
        <ecNumber evidence="7">5.3.1.9</ecNumber>
    </recommendedName>
    <alternativeName>
        <fullName evidence="7">Phosphoglucose isomerase</fullName>
        <shortName evidence="7">PGI</shortName>
    </alternativeName>
    <alternativeName>
        <fullName evidence="7">Phosphohexose isomerase</fullName>
        <shortName evidence="7">PHI</shortName>
    </alternativeName>
</protein>
<dbReference type="InterPro" id="IPR023096">
    <property type="entry name" value="G6P_Isomerase_C"/>
</dbReference>
<dbReference type="InterPro" id="IPR046348">
    <property type="entry name" value="SIS_dom_sf"/>
</dbReference>
<dbReference type="HAMAP" id="MF_00473">
    <property type="entry name" value="G6P_isomerase"/>
    <property type="match status" value="1"/>
</dbReference>
<comment type="similarity">
    <text evidence="2 7 8">Belongs to the GPI family.</text>
</comment>
<dbReference type="GO" id="GO:0006096">
    <property type="term" value="P:glycolytic process"/>
    <property type="evidence" value="ECO:0007669"/>
    <property type="project" value="UniProtKB-UniRule"/>
</dbReference>
<evidence type="ECO:0000256" key="2">
    <source>
        <dbReference type="ARBA" id="ARBA00006604"/>
    </source>
</evidence>
<keyword evidence="10" id="KW-1185">Reference proteome</keyword>
<dbReference type="GO" id="GO:0006094">
    <property type="term" value="P:gluconeogenesis"/>
    <property type="evidence" value="ECO:0007669"/>
    <property type="project" value="UniProtKB-UniRule"/>
</dbReference>
<dbReference type="InterPro" id="IPR018189">
    <property type="entry name" value="Phosphoglucose_isomerase_CS"/>
</dbReference>
<dbReference type="PATRIC" id="fig|48936.3.peg.998"/>
<dbReference type="PROSITE" id="PS00765">
    <property type="entry name" value="P_GLUCOSE_ISOMERASE_1"/>
    <property type="match status" value="1"/>
</dbReference>
<accession>A0A0B9AG49</accession>
<dbReference type="GO" id="GO:0005829">
    <property type="term" value="C:cytosol"/>
    <property type="evidence" value="ECO:0007669"/>
    <property type="project" value="TreeGrafter"/>
</dbReference>
<gene>
    <name evidence="7 9" type="primary">pgi</name>
    <name evidence="9" type="ORF">NJ75_00985</name>
</gene>
<evidence type="ECO:0000256" key="4">
    <source>
        <dbReference type="ARBA" id="ARBA00023152"/>
    </source>
</evidence>
<dbReference type="Proteomes" id="UP000031338">
    <property type="component" value="Unassembled WGS sequence"/>
</dbReference>
<dbReference type="PRINTS" id="PR00662">
    <property type="entry name" value="G6PISOMERASE"/>
</dbReference>
<evidence type="ECO:0000256" key="7">
    <source>
        <dbReference type="HAMAP-Rule" id="MF_00473"/>
    </source>
</evidence>
<comment type="caution">
    <text evidence="9">The sequence shown here is derived from an EMBL/GenBank/DDBJ whole genome shotgun (WGS) entry which is preliminary data.</text>
</comment>
<comment type="pathway">
    <text evidence="7">Carbohydrate biosynthesis; gluconeogenesis.</text>
</comment>
<evidence type="ECO:0000256" key="3">
    <source>
        <dbReference type="ARBA" id="ARBA00022432"/>
    </source>
</evidence>
<dbReference type="PROSITE" id="PS51463">
    <property type="entry name" value="P_GLUCOSE_ISOMERASE_3"/>
    <property type="match status" value="1"/>
</dbReference>
<dbReference type="GO" id="GO:0004347">
    <property type="term" value="F:glucose-6-phosphate isomerase activity"/>
    <property type="evidence" value="ECO:0007669"/>
    <property type="project" value="UniProtKB-UniRule"/>
</dbReference>
<dbReference type="Gene3D" id="3.40.50.10490">
    <property type="entry name" value="Glucose-6-phosphate isomerase like protein, domain 1"/>
    <property type="match status" value="2"/>
</dbReference>
<feature type="active site" evidence="7">
    <location>
        <position position="368"/>
    </location>
</feature>
<comment type="function">
    <text evidence="7">Catalyzes the reversible isomerization of glucose-6-phosphate to fructose-6-phosphate.</text>
</comment>
<evidence type="ECO:0000313" key="9">
    <source>
        <dbReference type="EMBL" id="KHS48318.1"/>
    </source>
</evidence>
<dbReference type="Pfam" id="PF00342">
    <property type="entry name" value="PGI"/>
    <property type="match status" value="1"/>
</dbReference>
<comment type="pathway">
    <text evidence="1 7 8">Carbohydrate degradation; glycolysis; D-glyceraldehyde 3-phosphate and glycerone phosphate from D-glucose: step 2/4.</text>
</comment>
<organism evidence="9 10">
    <name type="scientific">Novosphingobium subterraneum</name>
    <dbReference type="NCBI Taxonomy" id="48936"/>
    <lineage>
        <taxon>Bacteria</taxon>
        <taxon>Pseudomonadati</taxon>
        <taxon>Pseudomonadota</taxon>
        <taxon>Alphaproteobacteria</taxon>
        <taxon>Sphingomonadales</taxon>
        <taxon>Sphingomonadaceae</taxon>
        <taxon>Novosphingobium</taxon>
    </lineage>
</organism>
<dbReference type="AlphaFoldDB" id="A0A0B9AG49"/>
<dbReference type="CDD" id="cd05015">
    <property type="entry name" value="SIS_PGI_1"/>
    <property type="match status" value="1"/>
</dbReference>
<evidence type="ECO:0000313" key="10">
    <source>
        <dbReference type="Proteomes" id="UP000031338"/>
    </source>
</evidence>
<dbReference type="STRING" id="48936.NJ75_00985"/>
<dbReference type="PANTHER" id="PTHR11469:SF1">
    <property type="entry name" value="GLUCOSE-6-PHOSPHATE ISOMERASE"/>
    <property type="match status" value="1"/>
</dbReference>
<dbReference type="PROSITE" id="PS00174">
    <property type="entry name" value="P_GLUCOSE_ISOMERASE_2"/>
    <property type="match status" value="1"/>
</dbReference>
<keyword evidence="3 7" id="KW-0312">Gluconeogenesis</keyword>
<evidence type="ECO:0000256" key="6">
    <source>
        <dbReference type="ARBA" id="ARBA00029321"/>
    </source>
</evidence>
<feature type="active site" evidence="7">
    <location>
        <position position="478"/>
    </location>
</feature>
<dbReference type="GO" id="GO:0097367">
    <property type="term" value="F:carbohydrate derivative binding"/>
    <property type="evidence" value="ECO:0007669"/>
    <property type="project" value="InterPro"/>
</dbReference>
<keyword evidence="4 7" id="KW-0324">Glycolysis</keyword>
<dbReference type="InterPro" id="IPR035476">
    <property type="entry name" value="SIS_PGI_1"/>
</dbReference>
<dbReference type="PANTHER" id="PTHR11469">
    <property type="entry name" value="GLUCOSE-6-PHOSPHATE ISOMERASE"/>
    <property type="match status" value="1"/>
</dbReference>
<evidence type="ECO:0000256" key="5">
    <source>
        <dbReference type="ARBA" id="ARBA00023235"/>
    </source>
</evidence>
<evidence type="ECO:0000256" key="8">
    <source>
        <dbReference type="RuleBase" id="RU000612"/>
    </source>
</evidence>
<dbReference type="InterPro" id="IPR001672">
    <property type="entry name" value="G6P_Isomerase"/>
</dbReference>
<dbReference type="UniPathway" id="UPA00109">
    <property type="reaction ID" value="UER00181"/>
</dbReference>
<evidence type="ECO:0000256" key="1">
    <source>
        <dbReference type="ARBA" id="ARBA00004926"/>
    </source>
</evidence>
<dbReference type="NCBIfam" id="NF001211">
    <property type="entry name" value="PRK00179.1"/>
    <property type="match status" value="1"/>
</dbReference>
<dbReference type="CDD" id="cd05016">
    <property type="entry name" value="SIS_PGI_2"/>
    <property type="match status" value="1"/>
</dbReference>
<reference evidence="9 10" key="1">
    <citation type="submission" date="2014-10" db="EMBL/GenBank/DDBJ databases">
        <title>Draft genome sequence of Novosphingobium subterraneum DSM 12447.</title>
        <authorList>
            <person name="Gan H.M."/>
            <person name="Gan H.Y."/>
            <person name="Savka M.A."/>
        </authorList>
    </citation>
    <scope>NUCLEOTIDE SEQUENCE [LARGE SCALE GENOMIC DNA]</scope>
    <source>
        <strain evidence="9 10">DSM 12447</strain>
    </source>
</reference>
<comment type="subcellular location">
    <subcellularLocation>
        <location evidence="7">Cytoplasm</location>
    </subcellularLocation>
</comment>
<feature type="active site" description="Proton donor" evidence="7">
    <location>
        <position position="337"/>
    </location>
</feature>
<comment type="catalytic activity">
    <reaction evidence="6 7 8">
        <text>alpha-D-glucose 6-phosphate = beta-D-fructose 6-phosphate</text>
        <dbReference type="Rhea" id="RHEA:11816"/>
        <dbReference type="ChEBI" id="CHEBI:57634"/>
        <dbReference type="ChEBI" id="CHEBI:58225"/>
        <dbReference type="EC" id="5.3.1.9"/>
    </reaction>
</comment>
<dbReference type="UniPathway" id="UPA00138"/>
<dbReference type="GO" id="GO:0051156">
    <property type="term" value="P:glucose 6-phosphate metabolic process"/>
    <property type="evidence" value="ECO:0007669"/>
    <property type="project" value="TreeGrafter"/>
</dbReference>
<keyword evidence="7" id="KW-0963">Cytoplasm</keyword>
<sequence length="507" mass="53550">MSAGDAQQFWTALEKLPRPTLKTLFSDAARLTRYSTTLDLPGGPVIFDWSKTHISPEVEALFGSVAAAMDLEGQRDALIAGEKINNTEGRAAEHTAQRGVGKDTSVEEAEALHARMRMLVEAIHEGALGEVKSLIHIGIGGSALGPALAIDALTREGAKVAVHVVSNIDGCALEAAIKACDPETTLIAVASKTFTTTETMTNAHSALEWLREGGVADPYGRVIALTASPEKAVEWGVDETRVLPFSETVGGRYSLWSSIGFPVAMALGWEGFAEFLDGAAAIDRHFIDADLAENIVVRAAFADLYYTQVRGCQTRAVFAYDERLKLLPDYLQQLEMESNGKSVLADGSPLTRASAPVTWGGVGTDAQHAVFQLLHQGTHLIPVDFLAVKTPGHDLDPAHHEILLSNCFAQGAALMAGKASDDGARAYPGDRPSATILCDDLNPATLGALIAFHEHRTFVSAAMLGINPFDQFGVELGKAIAKQIEAGGGAGFDPSTEALLSAAGIGG</sequence>
<dbReference type="SUPFAM" id="SSF53697">
    <property type="entry name" value="SIS domain"/>
    <property type="match status" value="1"/>
</dbReference>
<proteinExistence type="inferred from homology"/>
<dbReference type="RefSeq" id="WP_052242016.1">
    <property type="nucleotide sequence ID" value="NZ_JRVC01000004.1"/>
</dbReference>
<dbReference type="InterPro" id="IPR035482">
    <property type="entry name" value="SIS_PGI_2"/>
</dbReference>
<dbReference type="Gene3D" id="1.10.1390.10">
    <property type="match status" value="1"/>
</dbReference>